<dbReference type="EMBL" id="CP000352">
    <property type="protein sequence ID" value="ADC45201.1"/>
    <property type="molecule type" value="Genomic_DNA"/>
</dbReference>
<dbReference type="KEGG" id="rme:Rmet_6600"/>
<keyword evidence="2" id="KW-1185">Reference proteome</keyword>
<sequence length="64" mass="7670">MARWRSTKWSLRHRYAGDYCVRLLRRKTSGFALGVIHARYVTHATDVRARTDVCERRRNCVKMM</sequence>
<evidence type="ECO:0000313" key="1">
    <source>
        <dbReference type="EMBL" id="ADC45201.1"/>
    </source>
</evidence>
<dbReference type="Proteomes" id="UP000002429">
    <property type="component" value="Chromosome"/>
</dbReference>
<reference evidence="2" key="1">
    <citation type="journal article" date="2010" name="PLoS ONE">
        <title>The complete genome sequence of Cupriavidus metallidurans strain CH34, a master survivalist in harsh and anthropogenic environments.</title>
        <authorList>
            <person name="Janssen P.J."/>
            <person name="Van Houdt R."/>
            <person name="Moors H."/>
            <person name="Monsieurs P."/>
            <person name="Morin N."/>
            <person name="Michaux A."/>
            <person name="Benotmane M.A."/>
            <person name="Leys N."/>
            <person name="Vallaeys T."/>
            <person name="Lapidus A."/>
            <person name="Monchy S."/>
            <person name="Medigue C."/>
            <person name="Taghavi S."/>
            <person name="McCorkle S."/>
            <person name="Dunn J."/>
            <person name="van der Lelie D."/>
            <person name="Mergeay M."/>
        </authorList>
    </citation>
    <scope>NUCLEOTIDE SEQUENCE [LARGE SCALE GENOMIC DNA]</scope>
    <source>
        <strain evidence="2">ATCC 43123 / DSM 2839 / NBRC 102507 / CH34</strain>
    </source>
</reference>
<organism evidence="1 2">
    <name type="scientific">Cupriavidus metallidurans (strain ATCC 43123 / DSM 2839 / NBRC 102507 / CH34)</name>
    <name type="common">Ralstonia metallidurans</name>
    <dbReference type="NCBI Taxonomy" id="266264"/>
    <lineage>
        <taxon>Bacteria</taxon>
        <taxon>Pseudomonadati</taxon>
        <taxon>Pseudomonadota</taxon>
        <taxon>Betaproteobacteria</taxon>
        <taxon>Burkholderiales</taxon>
        <taxon>Burkholderiaceae</taxon>
        <taxon>Cupriavidus</taxon>
    </lineage>
</organism>
<evidence type="ECO:0000313" key="2">
    <source>
        <dbReference type="Proteomes" id="UP000002429"/>
    </source>
</evidence>
<dbReference type="AlphaFoldDB" id="D3DY31"/>
<accession>D3DY31</accession>
<dbReference type="STRING" id="266264.Rmet_6600"/>
<protein>
    <submittedName>
        <fullName evidence="1">Uncharacterized protein</fullName>
    </submittedName>
</protein>
<gene>
    <name evidence="1" type="ordered locus">Rmet_6600</name>
</gene>
<proteinExistence type="predicted"/>
<dbReference type="HOGENOM" id="CLU_2864650_0_0_4"/>
<name>D3DY31_CUPMC</name>